<keyword evidence="3 7" id="KW-0812">Transmembrane</keyword>
<evidence type="ECO:0000256" key="6">
    <source>
        <dbReference type="SAM" id="MobiDB-lite"/>
    </source>
</evidence>
<keyword evidence="4 7" id="KW-1133">Transmembrane helix</keyword>
<dbReference type="GO" id="GO:0005886">
    <property type="term" value="C:plasma membrane"/>
    <property type="evidence" value="ECO:0007669"/>
    <property type="project" value="UniProtKB-SubCell"/>
</dbReference>
<protein>
    <submittedName>
        <fullName evidence="11">Unannotated protein</fullName>
    </submittedName>
</protein>
<dbReference type="AlphaFoldDB" id="A0A6J7BL60"/>
<evidence type="ECO:0000256" key="5">
    <source>
        <dbReference type="ARBA" id="ARBA00023136"/>
    </source>
</evidence>
<name>A0A6J7BL60_9ZZZZ</name>
<dbReference type="EMBL" id="CAFAAV010000307">
    <property type="protein sequence ID" value="CAB4835393.1"/>
    <property type="molecule type" value="Genomic_DNA"/>
</dbReference>
<accession>A0A6J7BL60</accession>
<evidence type="ECO:0000313" key="12">
    <source>
        <dbReference type="EMBL" id="CAB4957882.1"/>
    </source>
</evidence>
<evidence type="ECO:0000256" key="1">
    <source>
        <dbReference type="ARBA" id="ARBA00004651"/>
    </source>
</evidence>
<dbReference type="EMBL" id="CAFBMT010000036">
    <property type="protein sequence ID" value="CAB4957882.1"/>
    <property type="molecule type" value="Genomic_DNA"/>
</dbReference>
<feature type="region of interest" description="Disordered" evidence="6">
    <location>
        <begin position="1"/>
        <end position="25"/>
    </location>
</feature>
<feature type="transmembrane region" description="Helical" evidence="7">
    <location>
        <begin position="145"/>
        <end position="167"/>
    </location>
</feature>
<organism evidence="11">
    <name type="scientific">freshwater metagenome</name>
    <dbReference type="NCBI Taxonomy" id="449393"/>
    <lineage>
        <taxon>unclassified sequences</taxon>
        <taxon>metagenomes</taxon>
        <taxon>ecological metagenomes</taxon>
    </lineage>
</organism>
<evidence type="ECO:0000256" key="2">
    <source>
        <dbReference type="ARBA" id="ARBA00022475"/>
    </source>
</evidence>
<evidence type="ECO:0000313" key="9">
    <source>
        <dbReference type="EMBL" id="CAB4700417.1"/>
    </source>
</evidence>
<reference evidence="11" key="1">
    <citation type="submission" date="2020-05" db="EMBL/GenBank/DDBJ databases">
        <authorList>
            <person name="Chiriac C."/>
            <person name="Salcher M."/>
            <person name="Ghai R."/>
            <person name="Kavagutti S V."/>
        </authorList>
    </citation>
    <scope>NUCLEOTIDE SEQUENCE</scope>
</reference>
<dbReference type="EMBL" id="CAFBOL010000085">
    <property type="protein sequence ID" value="CAB5005087.1"/>
    <property type="molecule type" value="Genomic_DNA"/>
</dbReference>
<keyword evidence="5 7" id="KW-0472">Membrane</keyword>
<dbReference type="NCBIfam" id="TIGR00374">
    <property type="entry name" value="flippase-like domain"/>
    <property type="match status" value="1"/>
</dbReference>
<evidence type="ECO:0000313" key="8">
    <source>
        <dbReference type="EMBL" id="CAB4363844.1"/>
    </source>
</evidence>
<gene>
    <name evidence="9" type="ORF">UFOPK2656_00010</name>
    <name evidence="10" type="ORF">UFOPK3099_02753</name>
    <name evidence="11" type="ORF">UFOPK3267_00212</name>
    <name evidence="12" type="ORF">UFOPK3651_03315</name>
    <name evidence="13" type="ORF">UFOPK3931_02459</name>
    <name evidence="8" type="ORF">UFOPK4189_01614</name>
</gene>
<comment type="subcellular location">
    <subcellularLocation>
        <location evidence="1">Cell membrane</location>
        <topology evidence="1">Multi-pass membrane protein</topology>
    </subcellularLocation>
</comment>
<dbReference type="PANTHER" id="PTHR39087:SF2">
    <property type="entry name" value="UPF0104 MEMBRANE PROTEIN MJ1595"/>
    <property type="match status" value="1"/>
</dbReference>
<dbReference type="EMBL" id="CAFBIY010000006">
    <property type="protein sequence ID" value="CAB4846367.1"/>
    <property type="molecule type" value="Genomic_DNA"/>
</dbReference>
<feature type="transmembrane region" description="Helical" evidence="7">
    <location>
        <begin position="113"/>
        <end position="133"/>
    </location>
</feature>
<dbReference type="PANTHER" id="PTHR39087">
    <property type="entry name" value="UPF0104 MEMBRANE PROTEIN MJ1595"/>
    <property type="match status" value="1"/>
</dbReference>
<feature type="transmembrane region" description="Helical" evidence="7">
    <location>
        <begin position="249"/>
        <end position="268"/>
    </location>
</feature>
<dbReference type="InterPro" id="IPR022791">
    <property type="entry name" value="L-PG_synthase/AglD"/>
</dbReference>
<dbReference type="EMBL" id="CAESGF010000008">
    <property type="protein sequence ID" value="CAB4363844.1"/>
    <property type="molecule type" value="Genomic_DNA"/>
</dbReference>
<feature type="transmembrane region" description="Helical" evidence="7">
    <location>
        <begin position="280"/>
        <end position="303"/>
    </location>
</feature>
<feature type="transmembrane region" description="Helical" evidence="7">
    <location>
        <begin position="33"/>
        <end position="55"/>
    </location>
</feature>
<proteinExistence type="predicted"/>
<evidence type="ECO:0000256" key="3">
    <source>
        <dbReference type="ARBA" id="ARBA00022692"/>
    </source>
</evidence>
<feature type="transmembrane region" description="Helical" evidence="7">
    <location>
        <begin position="179"/>
        <end position="201"/>
    </location>
</feature>
<evidence type="ECO:0000313" key="10">
    <source>
        <dbReference type="EMBL" id="CAB4835393.1"/>
    </source>
</evidence>
<evidence type="ECO:0000313" key="11">
    <source>
        <dbReference type="EMBL" id="CAB4846367.1"/>
    </source>
</evidence>
<evidence type="ECO:0000313" key="13">
    <source>
        <dbReference type="EMBL" id="CAB5005087.1"/>
    </source>
</evidence>
<sequence>MDGSGNHTGELPRVSLDDTGGPPRPRRIRPFHFTLKLLMFVIVIYFGAATIIPGVRKSAGELRNVNPWLLLLGLGLEMAALYSYSLLTKAALGEVGHTVSSRRLFRIQMSTKALSSVVPGGSAAGSTLGYRLMTLSGIPGPDAGFALATAGLGSAVMLNLIFWAALIVSIPIRGVNPGYVTAAIAGIVLMVAAGGLVVGLLEGQRTAERVIRWIARRLRFSEDRAAAGVRQVAGRLEDLVADRRLLMRVGGWAAANWLLDAASLWVFLRAFGGSTDLDALLVAFGLVNVLAVIPITPGGLGIIDGGLPIALAGFGLTKATALLGTATYRLAQYFFPIFLGGLLYASLRVGPWRIKRRESLQRLRDLAGDAIDSPESVLDFSARFGRRVRPVGGARDRAK</sequence>
<feature type="transmembrane region" description="Helical" evidence="7">
    <location>
        <begin position="330"/>
        <end position="347"/>
    </location>
</feature>
<dbReference type="EMBL" id="CAEZYF010000001">
    <property type="protein sequence ID" value="CAB4700417.1"/>
    <property type="molecule type" value="Genomic_DNA"/>
</dbReference>
<feature type="transmembrane region" description="Helical" evidence="7">
    <location>
        <begin position="67"/>
        <end position="92"/>
    </location>
</feature>
<evidence type="ECO:0000256" key="4">
    <source>
        <dbReference type="ARBA" id="ARBA00022989"/>
    </source>
</evidence>
<dbReference type="Pfam" id="PF03706">
    <property type="entry name" value="LPG_synthase_TM"/>
    <property type="match status" value="1"/>
</dbReference>
<evidence type="ECO:0000256" key="7">
    <source>
        <dbReference type="SAM" id="Phobius"/>
    </source>
</evidence>
<keyword evidence="2" id="KW-1003">Cell membrane</keyword>